<keyword evidence="2" id="KW-0813">Transport</keyword>
<dbReference type="InterPro" id="IPR050706">
    <property type="entry name" value="Cyclic-di-GMP_PDE-like"/>
</dbReference>
<comment type="caution">
    <text evidence="11">The sequence shown here is derived from an EMBL/GenBank/DDBJ whole genome shotgun (WGS) entry which is preliminary data.</text>
</comment>
<feature type="transmembrane region" description="Helical" evidence="8">
    <location>
        <begin position="72"/>
        <end position="90"/>
    </location>
</feature>
<dbReference type="GO" id="GO:0071111">
    <property type="term" value="F:cyclic-guanylate-specific phosphodiesterase activity"/>
    <property type="evidence" value="ECO:0007669"/>
    <property type="project" value="InterPro"/>
</dbReference>
<proteinExistence type="predicted"/>
<dbReference type="InterPro" id="IPR003352">
    <property type="entry name" value="PTS_EIIC"/>
</dbReference>
<evidence type="ECO:0000259" key="10">
    <source>
        <dbReference type="PROSITE" id="PS51105"/>
    </source>
</evidence>
<feature type="domain" description="EAL" evidence="9">
    <location>
        <begin position="427"/>
        <end position="692"/>
    </location>
</feature>
<dbReference type="GO" id="GO:0008982">
    <property type="term" value="F:protein-N(PI)-phosphohistidine-sugar phosphotransferase activity"/>
    <property type="evidence" value="ECO:0007669"/>
    <property type="project" value="InterPro"/>
</dbReference>
<evidence type="ECO:0000256" key="7">
    <source>
        <dbReference type="ARBA" id="ARBA00023136"/>
    </source>
</evidence>
<feature type="transmembrane region" description="Helical" evidence="8">
    <location>
        <begin position="120"/>
        <end position="140"/>
    </location>
</feature>
<dbReference type="Pfam" id="PF00563">
    <property type="entry name" value="EAL"/>
    <property type="match status" value="1"/>
</dbReference>
<dbReference type="InterPro" id="IPR004501">
    <property type="entry name" value="PTS_EIIC_3"/>
</dbReference>
<dbReference type="EC" id="2.7.1.191" evidence="11"/>
<gene>
    <name evidence="11" type="ORF">M979_0301</name>
</gene>
<keyword evidence="3" id="KW-1003">Cell membrane</keyword>
<evidence type="ECO:0000256" key="1">
    <source>
        <dbReference type="ARBA" id="ARBA00004651"/>
    </source>
</evidence>
<dbReference type="Proteomes" id="UP000078286">
    <property type="component" value="Unassembled WGS sequence"/>
</dbReference>
<evidence type="ECO:0000256" key="8">
    <source>
        <dbReference type="SAM" id="Phobius"/>
    </source>
</evidence>
<keyword evidence="5 8" id="KW-0812">Transmembrane</keyword>
<feature type="transmembrane region" description="Helical" evidence="8">
    <location>
        <begin position="161"/>
        <end position="186"/>
    </location>
</feature>
<evidence type="ECO:0000256" key="2">
    <source>
        <dbReference type="ARBA" id="ARBA00022448"/>
    </source>
</evidence>
<dbReference type="SUPFAM" id="SSF141868">
    <property type="entry name" value="EAL domain-like"/>
    <property type="match status" value="2"/>
</dbReference>
<evidence type="ECO:0000313" key="12">
    <source>
        <dbReference type="Proteomes" id="UP000078286"/>
    </source>
</evidence>
<feature type="transmembrane region" description="Helical" evidence="8">
    <location>
        <begin position="364"/>
        <end position="389"/>
    </location>
</feature>
<feature type="domain" description="PTS EIIC type-3" evidence="10">
    <location>
        <begin position="9"/>
        <end position="389"/>
    </location>
</feature>
<dbReference type="PROSITE" id="PS50883">
    <property type="entry name" value="EAL"/>
    <property type="match status" value="1"/>
</dbReference>
<keyword evidence="12" id="KW-1185">Reference proteome</keyword>
<accession>A0A1B7I0I1</accession>
<feature type="transmembrane region" description="Helical" evidence="8">
    <location>
        <begin position="97"/>
        <end position="114"/>
    </location>
</feature>
<protein>
    <submittedName>
        <fullName evidence="11">PTS system cellobiose-specific IIC component</fullName>
        <ecNumber evidence="11">2.7.1.191</ecNumber>
    </submittedName>
</protein>
<evidence type="ECO:0000259" key="9">
    <source>
        <dbReference type="PROSITE" id="PS50883"/>
    </source>
</evidence>
<dbReference type="PROSITE" id="PS51105">
    <property type="entry name" value="PTS_EIIC_TYPE_3"/>
    <property type="match status" value="1"/>
</dbReference>
<dbReference type="Pfam" id="PF02378">
    <property type="entry name" value="PTS_EIIC"/>
    <property type="match status" value="1"/>
</dbReference>
<keyword evidence="6 8" id="KW-1133">Transmembrane helix</keyword>
<evidence type="ECO:0000256" key="5">
    <source>
        <dbReference type="ARBA" id="ARBA00022692"/>
    </source>
</evidence>
<feature type="transmembrane region" description="Helical" evidence="8">
    <location>
        <begin position="260"/>
        <end position="283"/>
    </location>
</feature>
<feature type="transmembrane region" description="Helical" evidence="8">
    <location>
        <begin position="29"/>
        <end position="52"/>
    </location>
</feature>
<evidence type="ECO:0000256" key="3">
    <source>
        <dbReference type="ARBA" id="ARBA00022475"/>
    </source>
</evidence>
<dbReference type="CDD" id="cd01948">
    <property type="entry name" value="EAL"/>
    <property type="match status" value="1"/>
</dbReference>
<comment type="subcellular location">
    <subcellularLocation>
        <location evidence="1">Cell membrane</location>
        <topology evidence="1">Multi-pass membrane protein</topology>
    </subcellularLocation>
</comment>
<keyword evidence="7 8" id="KW-0472">Membrane</keyword>
<sequence>MSTWFQNTFIYQLNNSRILLFNNRIIKSIVASSLAIVPFAIIRALLLVSSIVCNQLGWGSFSVQLFQLQETLTDFMPIAINAFMALHWAIRNRYSVIHFLTINLCSLLFISRVISNDKLFFFDITVPLALLSGITVNFLLEKAIALVDSIHFLKSKSRKTSALFFGSVLIITFVTLIIGVLAHSIYLSVFPVISQTLLHSYPDNFVDGLIYIVLRCIPWFFGIHGYFICADIDAGFIADMNSNIAAWHAGQAQLNVISPVFYNIWCTMGGTGNTLGMLLCILLNKKSPHRHMLGLSLPLSLFNVNEPLIFGLPIVMNPLLIIPFVLVPAVSYTIAYTATVWHLVPPVSEAVNWSVPPILSTWLATGGSVSAIVLNIVIIGISALIYTPFVRKWSISKTKTPEFNLFLPPTNLDLVPGHTLQSEEKSYLEALNNVQQLQSSGHFILYFQPQVRISDRRIIGVEALIRHQGEDGKITPPIFLQYYDRLNAMADIDFWVIEQSVNYLHHHLQEFNEMTLSVNVSAQTLLDKRLFKVISQVLDKPLPPGWTLEMEITESQAVIDPVNVTSVLTKLKSMGIRIALDDFGAGYSTLNYLTRYPLDKIKLDRSLVQGLSENGGLQFLKQVTRLCRLTHCNLVIEGVETEDELRQVLIEGIETDQELAQVCSVGIELAQGFLFWRPLPVEKLCQVLKENHHCSNKISTYEKELQLTSSC</sequence>
<dbReference type="InterPro" id="IPR035919">
    <property type="entry name" value="EAL_sf"/>
</dbReference>
<dbReference type="GO" id="GO:0009401">
    <property type="term" value="P:phosphoenolpyruvate-dependent sugar phosphotransferase system"/>
    <property type="evidence" value="ECO:0007669"/>
    <property type="project" value="InterPro"/>
</dbReference>
<evidence type="ECO:0000256" key="6">
    <source>
        <dbReference type="ARBA" id="ARBA00022989"/>
    </source>
</evidence>
<dbReference type="PANTHER" id="PTHR33121:SF70">
    <property type="entry name" value="SIGNALING PROTEIN YKOW"/>
    <property type="match status" value="1"/>
</dbReference>
<dbReference type="GO" id="GO:0005886">
    <property type="term" value="C:plasma membrane"/>
    <property type="evidence" value="ECO:0007669"/>
    <property type="project" value="UniProtKB-SubCell"/>
</dbReference>
<feature type="transmembrane region" description="Helical" evidence="8">
    <location>
        <begin position="319"/>
        <end position="344"/>
    </location>
</feature>
<organism evidence="11 12">
    <name type="scientific">Buttiauxella noackiae ATCC 51607</name>
    <dbReference type="NCBI Taxonomy" id="1354255"/>
    <lineage>
        <taxon>Bacteria</taxon>
        <taxon>Pseudomonadati</taxon>
        <taxon>Pseudomonadota</taxon>
        <taxon>Gammaproteobacteria</taxon>
        <taxon>Enterobacterales</taxon>
        <taxon>Enterobacteriaceae</taxon>
        <taxon>Buttiauxella</taxon>
    </lineage>
</organism>
<dbReference type="Gene3D" id="3.20.20.450">
    <property type="entry name" value="EAL domain"/>
    <property type="match status" value="2"/>
</dbReference>
<dbReference type="InterPro" id="IPR001633">
    <property type="entry name" value="EAL_dom"/>
</dbReference>
<dbReference type="RefSeq" id="WP_034456774.1">
    <property type="nucleotide sequence ID" value="NZ_LXEO01000005.1"/>
</dbReference>
<dbReference type="PANTHER" id="PTHR33121">
    <property type="entry name" value="CYCLIC DI-GMP PHOSPHODIESTERASE PDEF"/>
    <property type="match status" value="1"/>
</dbReference>
<evidence type="ECO:0000313" key="11">
    <source>
        <dbReference type="EMBL" id="OAT21564.1"/>
    </source>
</evidence>
<reference evidence="11 12" key="1">
    <citation type="submission" date="2016-04" db="EMBL/GenBank/DDBJ databases">
        <title>ATOL: Assembling a taxonomically balanced genome-scale reconstruction of the evolutionary history of the Enterobacteriaceae.</title>
        <authorList>
            <person name="Plunkett G.III."/>
            <person name="Neeno-Eckwall E.C."/>
            <person name="Glasner J.D."/>
            <person name="Perna N.T."/>
        </authorList>
    </citation>
    <scope>NUCLEOTIDE SEQUENCE [LARGE SCALE GENOMIC DNA]</scope>
    <source>
        <strain evidence="11 12">ATCC 51607</strain>
    </source>
</reference>
<dbReference type="AlphaFoldDB" id="A0A1B7I0I1"/>
<dbReference type="PATRIC" id="fig|1354255.3.peg.308"/>
<name>A0A1B7I0I1_9ENTR</name>
<evidence type="ECO:0000256" key="4">
    <source>
        <dbReference type="ARBA" id="ARBA00022597"/>
    </source>
</evidence>
<dbReference type="SMART" id="SM00052">
    <property type="entry name" value="EAL"/>
    <property type="match status" value="1"/>
</dbReference>
<keyword evidence="4" id="KW-0762">Sugar transport</keyword>
<keyword evidence="11" id="KW-0808">Transferase</keyword>
<dbReference type="EMBL" id="LXEO01000005">
    <property type="protein sequence ID" value="OAT21564.1"/>
    <property type="molecule type" value="Genomic_DNA"/>
</dbReference>